<dbReference type="EMBL" id="CP151407">
    <property type="protein sequence ID" value="WZJ23372.1"/>
    <property type="molecule type" value="Genomic_DNA"/>
</dbReference>
<gene>
    <name evidence="1" type="ORF">AADV58_18355</name>
</gene>
<dbReference type="RefSeq" id="WP_341744711.1">
    <property type="nucleotide sequence ID" value="NZ_CP151407.1"/>
</dbReference>
<proteinExistence type="predicted"/>
<reference evidence="1 2" key="1">
    <citation type="submission" date="2024-04" db="EMBL/GenBank/DDBJ databases">
        <title>Dissimilatory iodate-reducing microorganisms contribute to the enrichment of iodine in groundwater.</title>
        <authorList>
            <person name="Jiang Z."/>
        </authorList>
    </citation>
    <scope>NUCLEOTIDE SEQUENCE [LARGE SCALE GENOMIC DNA]</scope>
    <source>
        <strain evidence="1 2">NCP973</strain>
        <plasmid evidence="1 2">unnamed1</plasmid>
    </source>
</reference>
<evidence type="ECO:0000313" key="2">
    <source>
        <dbReference type="Proteomes" id="UP001479520"/>
    </source>
</evidence>
<dbReference type="Proteomes" id="UP001479520">
    <property type="component" value="Plasmid unnamed1"/>
</dbReference>
<name>A0ABZ2XNA9_9RHOO</name>
<sequence>MIQFWEITANAAPQSAIQEVMMQDVVGDYDTPDTVPEWAWVEQNASFHHADNGKDGIWEFMINLGRNLENIPEKLAAIIAKARAENVGYLMFHQGT</sequence>
<keyword evidence="2" id="KW-1185">Reference proteome</keyword>
<keyword evidence="1" id="KW-0614">Plasmid</keyword>
<accession>A0ABZ2XNA9</accession>
<organism evidence="1 2">
    <name type="scientific">Azonexus hydrophilus</name>
    <dbReference type="NCBI Taxonomy" id="418702"/>
    <lineage>
        <taxon>Bacteria</taxon>
        <taxon>Pseudomonadati</taxon>
        <taxon>Pseudomonadota</taxon>
        <taxon>Betaproteobacteria</taxon>
        <taxon>Rhodocyclales</taxon>
        <taxon>Azonexaceae</taxon>
        <taxon>Azonexus</taxon>
    </lineage>
</organism>
<protein>
    <submittedName>
        <fullName evidence="1">Uncharacterized protein</fullName>
    </submittedName>
</protein>
<evidence type="ECO:0000313" key="1">
    <source>
        <dbReference type="EMBL" id="WZJ23372.1"/>
    </source>
</evidence>
<geneLocation type="plasmid" evidence="1 2">
    <name>unnamed1</name>
</geneLocation>